<evidence type="ECO:0000256" key="1">
    <source>
        <dbReference type="SAM" id="Phobius"/>
    </source>
</evidence>
<evidence type="ECO:0000313" key="2">
    <source>
        <dbReference type="EMBL" id="KKF39126.1"/>
    </source>
</evidence>
<evidence type="ECO:0000313" key="3">
    <source>
        <dbReference type="Proteomes" id="UP000053331"/>
    </source>
</evidence>
<protein>
    <recommendedName>
        <fullName evidence="4">Cardiolipin synthase N-terminal domain-containing protein</fullName>
    </recommendedName>
</protein>
<keyword evidence="1" id="KW-0812">Transmembrane</keyword>
<proteinExistence type="predicted"/>
<dbReference type="RefSeq" id="WP_050026837.1">
    <property type="nucleotide sequence ID" value="NZ_JNFH02000108.1"/>
</dbReference>
<keyword evidence="1" id="KW-0472">Membrane</keyword>
<accession>A0A0F8AUB0</accession>
<evidence type="ECO:0008006" key="4">
    <source>
        <dbReference type="Google" id="ProtNLM"/>
    </source>
</evidence>
<dbReference type="Proteomes" id="UP000053331">
    <property type="component" value="Unassembled WGS sequence"/>
</dbReference>
<reference evidence="2 3" key="1">
    <citation type="journal article" date="2015" name="Genome Announc.">
        <title>Draft genome sequence of a Halorubrum H3 strain isolated from the burlinskoye salt lake (Altai Krai, Russia).</title>
        <authorList>
            <person name="Rozanov A.S."/>
            <person name="Bryanskaya A.V."/>
            <person name="Malup T.K."/>
            <person name="Kotenko A.V."/>
            <person name="Peltek S.E."/>
        </authorList>
    </citation>
    <scope>NUCLEOTIDE SEQUENCE [LARGE SCALE GENOMIC DNA]</scope>
    <source>
        <strain evidence="2 3">H3</strain>
    </source>
</reference>
<dbReference type="EMBL" id="JNFH02000108">
    <property type="protein sequence ID" value="KKF39126.1"/>
    <property type="molecule type" value="Genomic_DNA"/>
</dbReference>
<feature type="transmembrane region" description="Helical" evidence="1">
    <location>
        <begin position="45"/>
        <end position="72"/>
    </location>
</feature>
<keyword evidence="1" id="KW-1133">Transmembrane helix</keyword>
<name>A0A0F8AUB0_9EURY</name>
<dbReference type="AlphaFoldDB" id="A0A0F8AUB0"/>
<comment type="caution">
    <text evidence="2">The sequence shown here is derived from an EMBL/GenBank/DDBJ whole genome shotgun (WGS) entry which is preliminary data.</text>
</comment>
<gene>
    <name evidence="2" type="ORF">FK85_30995</name>
</gene>
<organism evidence="2 3">
    <name type="scientific">Halorubrum saccharovorum</name>
    <dbReference type="NCBI Taxonomy" id="2248"/>
    <lineage>
        <taxon>Archaea</taxon>
        <taxon>Methanobacteriati</taxon>
        <taxon>Methanobacteriota</taxon>
        <taxon>Stenosarchaea group</taxon>
        <taxon>Halobacteria</taxon>
        <taxon>Halobacteriales</taxon>
        <taxon>Haloferacaceae</taxon>
        <taxon>Halorubrum</taxon>
    </lineage>
</organism>
<feature type="transmembrane region" description="Helical" evidence="1">
    <location>
        <begin position="14"/>
        <end position="33"/>
    </location>
</feature>
<keyword evidence="3" id="KW-1185">Reference proteome</keyword>
<sequence>MAPIPLQVPAGPELLLILLILIVVFGLIGRWVYRDAKSRGSDWAWQWGVGIAFLFFLGLVPGLLGILIYVLVRGERVATAS</sequence>